<reference evidence="2 3" key="1">
    <citation type="submission" date="2015-05" db="EMBL/GenBank/DDBJ databases">
        <title>Photobacterium galathea sp. nov.</title>
        <authorList>
            <person name="Machado H."/>
            <person name="Gram L."/>
        </authorList>
    </citation>
    <scope>NUCLEOTIDE SEQUENCE [LARGE SCALE GENOMIC DNA]</scope>
    <source>
        <strain evidence="2 3">CGMCC 1.12159</strain>
    </source>
</reference>
<dbReference type="RefSeq" id="WP_047880246.1">
    <property type="nucleotide sequence ID" value="NZ_LDOT01000026.1"/>
</dbReference>
<dbReference type="PANTHER" id="PTHR43792">
    <property type="entry name" value="GNAT FAMILY, PUTATIVE (AFU_ORTHOLOGUE AFUA_3G00765)-RELATED-RELATED"/>
    <property type="match status" value="1"/>
</dbReference>
<dbReference type="InterPro" id="IPR051531">
    <property type="entry name" value="N-acetyltransferase"/>
</dbReference>
<organism evidence="2 3">
    <name type="scientific">Photobacterium aquae</name>
    <dbReference type="NCBI Taxonomy" id="1195763"/>
    <lineage>
        <taxon>Bacteria</taxon>
        <taxon>Pseudomonadati</taxon>
        <taxon>Pseudomonadota</taxon>
        <taxon>Gammaproteobacteria</taxon>
        <taxon>Vibrionales</taxon>
        <taxon>Vibrionaceae</taxon>
        <taxon>Photobacterium</taxon>
    </lineage>
</organism>
<dbReference type="AlphaFoldDB" id="A0A0J1GWM7"/>
<feature type="domain" description="N-acetyltransferase" evidence="1">
    <location>
        <begin position="16"/>
        <end position="168"/>
    </location>
</feature>
<dbReference type="STRING" id="1195763.ABT56_17765"/>
<proteinExistence type="predicted"/>
<evidence type="ECO:0000313" key="3">
    <source>
        <dbReference type="Proteomes" id="UP000036097"/>
    </source>
</evidence>
<dbReference type="EMBL" id="LDOT01000026">
    <property type="protein sequence ID" value="KLV03819.1"/>
    <property type="molecule type" value="Genomic_DNA"/>
</dbReference>
<dbReference type="PANTHER" id="PTHR43792:SF1">
    <property type="entry name" value="N-ACETYLTRANSFERASE DOMAIN-CONTAINING PROTEIN"/>
    <property type="match status" value="1"/>
</dbReference>
<name>A0A0J1GWM7_9GAMM</name>
<dbReference type="PROSITE" id="PS51186">
    <property type="entry name" value="GNAT"/>
    <property type="match status" value="1"/>
</dbReference>
<dbReference type="SUPFAM" id="SSF55729">
    <property type="entry name" value="Acyl-CoA N-acyltransferases (Nat)"/>
    <property type="match status" value="1"/>
</dbReference>
<protein>
    <recommendedName>
        <fullName evidence="1">N-acetyltransferase domain-containing protein</fullName>
    </recommendedName>
</protein>
<dbReference type="GO" id="GO:0016747">
    <property type="term" value="F:acyltransferase activity, transferring groups other than amino-acyl groups"/>
    <property type="evidence" value="ECO:0007669"/>
    <property type="project" value="InterPro"/>
</dbReference>
<dbReference type="Gene3D" id="3.40.630.30">
    <property type="match status" value="1"/>
</dbReference>
<keyword evidence="3" id="KW-1185">Reference proteome</keyword>
<dbReference type="Pfam" id="PF13302">
    <property type="entry name" value="Acetyltransf_3"/>
    <property type="match status" value="1"/>
</dbReference>
<dbReference type="OrthoDB" id="9801656at2"/>
<dbReference type="InterPro" id="IPR000182">
    <property type="entry name" value="GNAT_dom"/>
</dbReference>
<dbReference type="CDD" id="cd04301">
    <property type="entry name" value="NAT_SF"/>
    <property type="match status" value="1"/>
</dbReference>
<evidence type="ECO:0000313" key="2">
    <source>
        <dbReference type="EMBL" id="KLV03819.1"/>
    </source>
</evidence>
<dbReference type="Proteomes" id="UP000036097">
    <property type="component" value="Unassembled WGS sequence"/>
</dbReference>
<comment type="caution">
    <text evidence="2">The sequence shown here is derived from an EMBL/GenBank/DDBJ whole genome shotgun (WGS) entry which is preliminary data.</text>
</comment>
<sequence>MFAPSCHLPEMTTQRFIIRAMTIDDLDDLFVIYSDRETMQYTAVPPFTAPNMVHQLLDSVTALLEKGESFEWCIEDKLTGKVIGTCGLHSFNESRTSAEVGCILHASYWRQGVMTEVMGALLSFAQKKGLKLILADINGENHASRSFFAHLGFLATTNRYYVLILTSG</sequence>
<dbReference type="PATRIC" id="fig|1195763.3.peg.3795"/>
<dbReference type="InterPro" id="IPR016181">
    <property type="entry name" value="Acyl_CoA_acyltransferase"/>
</dbReference>
<gene>
    <name evidence="2" type="ORF">ABT56_17765</name>
</gene>
<evidence type="ECO:0000259" key="1">
    <source>
        <dbReference type="PROSITE" id="PS51186"/>
    </source>
</evidence>
<accession>A0A0J1GWM7</accession>